<evidence type="ECO:0000256" key="5">
    <source>
        <dbReference type="ARBA" id="ARBA00022679"/>
    </source>
</evidence>
<dbReference type="Gene3D" id="6.10.340.10">
    <property type="match status" value="1"/>
</dbReference>
<sequence length="484" mass="53876">MTTTLLLFAITIGTIFFFLFKHSMMTLHREELTHYAQAIAQELTDDANASSHQRMMSDTSAYLRFIQEVAGDHVWLVDEAFNLLATGENTHMGARHAATQKDNLRDLPSNAEAMIPLIFQGETMVSEGFSESLNQQTLTVGAPIRDADGNIWGAILIHSAIDSTKAAINQGLKLLGISLLIALLLALVLVSFLAYSFTKPLSKMKVAALRLAQGDYQAKTNVSQKDEIGELSQAIDTLALQLAEASQASEKLEQMRQEFVANISHELRTPITVMRGSLEALTDKVITEPEKVEAYHQQMLTEAKFLERLVGDLLDLARLQNLDFTIEKTPLSLQDVLKDALRSAEHLSRLKEITLDYSMTAVPLVICGDYGRLRQMFLVILDNAIKFSPKHSRIRIQLTDDRLIISDQGPGIEASELPYIFDRFHKTYGEKNKIGTGLGLSIAKQIAQRHQMTLQATNAETGGARFTFDFSKVNKLTATHLEQM</sequence>
<dbReference type="GO" id="GO:0005886">
    <property type="term" value="C:plasma membrane"/>
    <property type="evidence" value="ECO:0007669"/>
    <property type="project" value="TreeGrafter"/>
</dbReference>
<dbReference type="SMART" id="SM00387">
    <property type="entry name" value="HATPase_c"/>
    <property type="match status" value="1"/>
</dbReference>
<dbReference type="EC" id="2.7.13.3" evidence="3"/>
<organism evidence="15 16">
    <name type="scientific">Enterococcus aquimarinus</name>
    <dbReference type="NCBI Taxonomy" id="328396"/>
    <lineage>
        <taxon>Bacteria</taxon>
        <taxon>Bacillati</taxon>
        <taxon>Bacillota</taxon>
        <taxon>Bacilli</taxon>
        <taxon>Lactobacillales</taxon>
        <taxon>Enterococcaceae</taxon>
        <taxon>Enterococcus</taxon>
    </lineage>
</organism>
<evidence type="ECO:0000256" key="2">
    <source>
        <dbReference type="ARBA" id="ARBA00004370"/>
    </source>
</evidence>
<dbReference type="InterPro" id="IPR003661">
    <property type="entry name" value="HisK_dim/P_dom"/>
</dbReference>
<dbReference type="InterPro" id="IPR005467">
    <property type="entry name" value="His_kinase_dom"/>
</dbReference>
<dbReference type="STRING" id="328396.RU93_GL000557"/>
<keyword evidence="8 12" id="KW-1133">Transmembrane helix</keyword>
<evidence type="ECO:0000256" key="6">
    <source>
        <dbReference type="ARBA" id="ARBA00022692"/>
    </source>
</evidence>
<name>A0A1L8QQF5_9ENTE</name>
<dbReference type="CDD" id="cd00082">
    <property type="entry name" value="HisKA"/>
    <property type="match status" value="1"/>
</dbReference>
<dbReference type="PANTHER" id="PTHR45436">
    <property type="entry name" value="SENSOR HISTIDINE KINASE YKOH"/>
    <property type="match status" value="1"/>
</dbReference>
<keyword evidence="10 12" id="KW-0472">Membrane</keyword>
<evidence type="ECO:0000256" key="7">
    <source>
        <dbReference type="ARBA" id="ARBA00022777"/>
    </source>
</evidence>
<dbReference type="SMART" id="SM00388">
    <property type="entry name" value="HisKA"/>
    <property type="match status" value="1"/>
</dbReference>
<reference evidence="15 16" key="1">
    <citation type="submission" date="2014-12" db="EMBL/GenBank/DDBJ databases">
        <title>Draft genome sequences of 29 type strains of Enterococci.</title>
        <authorList>
            <person name="Zhong Z."/>
            <person name="Sun Z."/>
            <person name="Liu W."/>
            <person name="Zhang W."/>
            <person name="Zhang H."/>
        </authorList>
    </citation>
    <scope>NUCLEOTIDE SEQUENCE [LARGE SCALE GENOMIC DNA]</scope>
    <source>
        <strain evidence="15 16">DSM 17690</strain>
    </source>
</reference>
<dbReference type="FunFam" id="1.10.287.130:FF:000001">
    <property type="entry name" value="Two-component sensor histidine kinase"/>
    <property type="match status" value="1"/>
</dbReference>
<dbReference type="CDD" id="cd06225">
    <property type="entry name" value="HAMP"/>
    <property type="match status" value="1"/>
</dbReference>
<dbReference type="Pfam" id="PF00512">
    <property type="entry name" value="HisKA"/>
    <property type="match status" value="1"/>
</dbReference>
<evidence type="ECO:0000256" key="1">
    <source>
        <dbReference type="ARBA" id="ARBA00000085"/>
    </source>
</evidence>
<dbReference type="Proteomes" id="UP000182149">
    <property type="component" value="Unassembled WGS sequence"/>
</dbReference>
<evidence type="ECO:0000313" key="16">
    <source>
        <dbReference type="Proteomes" id="UP000182149"/>
    </source>
</evidence>
<keyword evidence="6 12" id="KW-0812">Transmembrane</keyword>
<comment type="subcellular location">
    <subcellularLocation>
        <location evidence="2">Membrane</location>
    </subcellularLocation>
</comment>
<keyword evidence="7 15" id="KW-0418">Kinase</keyword>
<evidence type="ECO:0000256" key="8">
    <source>
        <dbReference type="ARBA" id="ARBA00022989"/>
    </source>
</evidence>
<dbReference type="GO" id="GO:0000155">
    <property type="term" value="F:phosphorelay sensor kinase activity"/>
    <property type="evidence" value="ECO:0007669"/>
    <property type="project" value="InterPro"/>
</dbReference>
<dbReference type="InterPro" id="IPR003594">
    <property type="entry name" value="HATPase_dom"/>
</dbReference>
<dbReference type="SUPFAM" id="SSF55874">
    <property type="entry name" value="ATPase domain of HSP90 chaperone/DNA topoisomerase II/histidine kinase"/>
    <property type="match status" value="1"/>
</dbReference>
<feature type="domain" description="HAMP" evidence="14">
    <location>
        <begin position="195"/>
        <end position="247"/>
    </location>
</feature>
<dbReference type="SUPFAM" id="SSF47384">
    <property type="entry name" value="Homodimeric domain of signal transducing histidine kinase"/>
    <property type="match status" value="1"/>
</dbReference>
<proteinExistence type="predicted"/>
<evidence type="ECO:0000259" key="14">
    <source>
        <dbReference type="PROSITE" id="PS50885"/>
    </source>
</evidence>
<feature type="transmembrane region" description="Helical" evidence="12">
    <location>
        <begin position="6"/>
        <end position="24"/>
    </location>
</feature>
<dbReference type="InterPro" id="IPR036890">
    <property type="entry name" value="HATPase_C_sf"/>
</dbReference>
<dbReference type="EMBL" id="JXKD01000013">
    <property type="protein sequence ID" value="OJG09742.1"/>
    <property type="molecule type" value="Genomic_DNA"/>
</dbReference>
<evidence type="ECO:0000256" key="10">
    <source>
        <dbReference type="ARBA" id="ARBA00023136"/>
    </source>
</evidence>
<dbReference type="PRINTS" id="PR00344">
    <property type="entry name" value="BCTRLSENSOR"/>
</dbReference>
<dbReference type="PANTHER" id="PTHR45436:SF5">
    <property type="entry name" value="SENSOR HISTIDINE KINASE TRCS"/>
    <property type="match status" value="1"/>
</dbReference>
<protein>
    <recommendedName>
        <fullName evidence="3">histidine kinase</fullName>
        <ecNumber evidence="3">2.7.13.3</ecNumber>
    </recommendedName>
</protein>
<dbReference type="PROSITE" id="PS50885">
    <property type="entry name" value="HAMP"/>
    <property type="match status" value="1"/>
</dbReference>
<dbReference type="PROSITE" id="PS50109">
    <property type="entry name" value="HIS_KIN"/>
    <property type="match status" value="1"/>
</dbReference>
<comment type="caution">
    <text evidence="15">The sequence shown here is derived from an EMBL/GenBank/DDBJ whole genome shotgun (WGS) entry which is preliminary data.</text>
</comment>
<keyword evidence="4" id="KW-0597">Phosphoprotein</keyword>
<dbReference type="CDD" id="cd00075">
    <property type="entry name" value="HATPase"/>
    <property type="match status" value="1"/>
</dbReference>
<evidence type="ECO:0000256" key="12">
    <source>
        <dbReference type="SAM" id="Phobius"/>
    </source>
</evidence>
<keyword evidence="5" id="KW-0808">Transferase</keyword>
<keyword evidence="9" id="KW-0902">Two-component regulatory system</keyword>
<dbReference type="Pfam" id="PF02518">
    <property type="entry name" value="HATPase_c"/>
    <property type="match status" value="1"/>
</dbReference>
<dbReference type="InterPro" id="IPR050428">
    <property type="entry name" value="TCS_sensor_his_kinase"/>
</dbReference>
<keyword evidence="11" id="KW-0175">Coiled coil</keyword>
<evidence type="ECO:0000256" key="9">
    <source>
        <dbReference type="ARBA" id="ARBA00023012"/>
    </source>
</evidence>
<evidence type="ECO:0000259" key="13">
    <source>
        <dbReference type="PROSITE" id="PS50109"/>
    </source>
</evidence>
<keyword evidence="16" id="KW-1185">Reference proteome</keyword>
<evidence type="ECO:0000313" key="15">
    <source>
        <dbReference type="EMBL" id="OJG09742.1"/>
    </source>
</evidence>
<dbReference type="InterPro" id="IPR003660">
    <property type="entry name" value="HAMP_dom"/>
</dbReference>
<dbReference type="Gene3D" id="3.30.565.10">
    <property type="entry name" value="Histidine kinase-like ATPase, C-terminal domain"/>
    <property type="match status" value="1"/>
</dbReference>
<dbReference type="AlphaFoldDB" id="A0A1L8QQF5"/>
<dbReference type="InterPro" id="IPR004358">
    <property type="entry name" value="Sig_transdc_His_kin-like_C"/>
</dbReference>
<accession>A0A1L8QQF5</accession>
<dbReference type="SUPFAM" id="SSF158472">
    <property type="entry name" value="HAMP domain-like"/>
    <property type="match status" value="1"/>
</dbReference>
<feature type="transmembrane region" description="Helical" evidence="12">
    <location>
        <begin position="174"/>
        <end position="195"/>
    </location>
</feature>
<dbReference type="InterPro" id="IPR036097">
    <property type="entry name" value="HisK_dim/P_sf"/>
</dbReference>
<gene>
    <name evidence="15" type="ORF">RU93_GL000557</name>
</gene>
<evidence type="ECO:0000256" key="11">
    <source>
        <dbReference type="SAM" id="Coils"/>
    </source>
</evidence>
<comment type="catalytic activity">
    <reaction evidence="1">
        <text>ATP + protein L-histidine = ADP + protein N-phospho-L-histidine.</text>
        <dbReference type="EC" id="2.7.13.3"/>
    </reaction>
</comment>
<evidence type="ECO:0000256" key="4">
    <source>
        <dbReference type="ARBA" id="ARBA00022553"/>
    </source>
</evidence>
<dbReference type="Gene3D" id="1.10.287.130">
    <property type="match status" value="1"/>
</dbReference>
<feature type="coiled-coil region" evidence="11">
    <location>
        <begin position="235"/>
        <end position="262"/>
    </location>
</feature>
<evidence type="ECO:0000256" key="3">
    <source>
        <dbReference type="ARBA" id="ARBA00012438"/>
    </source>
</evidence>
<dbReference type="Pfam" id="PF00672">
    <property type="entry name" value="HAMP"/>
    <property type="match status" value="1"/>
</dbReference>
<dbReference type="SMART" id="SM00304">
    <property type="entry name" value="HAMP"/>
    <property type="match status" value="1"/>
</dbReference>
<feature type="domain" description="Histidine kinase" evidence="13">
    <location>
        <begin position="262"/>
        <end position="474"/>
    </location>
</feature>